<dbReference type="Gene3D" id="3.20.20.150">
    <property type="entry name" value="Divalent-metal-dependent TIM barrel enzymes"/>
    <property type="match status" value="1"/>
</dbReference>
<accession>A0A5B9DR46</accession>
<dbReference type="SUPFAM" id="SSF51658">
    <property type="entry name" value="Xylose isomerase-like"/>
    <property type="match status" value="1"/>
</dbReference>
<dbReference type="AlphaFoldDB" id="A0A5B9DR46"/>
<sequence>MTQNLPTIGAALYLPDLERHRDWLIEGQRDLEIQDFIFPEILDGDLEGFCRDALARLDGYKGRLGIHGPFYNLPLNARDPLIRDVVKRRLWQGLDACELLGATHMVVHSPYTTWGYNNLDKTATGREELLEHCHLTMADAVRRAENIGCTLVIENIEDKDPSARVLLAQSFESSAVGVSIDAGHAYYAHGSTGAPPVDYYVSAAGRHLAHVHIQDADGYADRHWPPGAGTLNWRAFFAALARSEADPRLVLELDDNDRILEGAAWLIAEGLAR</sequence>
<dbReference type="PANTHER" id="PTHR12110:SF53">
    <property type="entry name" value="BLR5974 PROTEIN"/>
    <property type="match status" value="1"/>
</dbReference>
<keyword evidence="3" id="KW-1185">Reference proteome</keyword>
<evidence type="ECO:0000259" key="1">
    <source>
        <dbReference type="Pfam" id="PF01261"/>
    </source>
</evidence>
<dbReference type="InterPro" id="IPR050312">
    <property type="entry name" value="IolE/XylAMocC-like"/>
</dbReference>
<evidence type="ECO:0000313" key="2">
    <source>
        <dbReference type="EMBL" id="QEE21425.1"/>
    </source>
</evidence>
<dbReference type="Pfam" id="PF01261">
    <property type="entry name" value="AP_endonuc_2"/>
    <property type="match status" value="1"/>
</dbReference>
<dbReference type="KEGG" id="yti:FNA67_15065"/>
<name>A0A5B9DR46_9HYPH</name>
<dbReference type="InterPro" id="IPR013022">
    <property type="entry name" value="Xyl_isomerase-like_TIM-brl"/>
</dbReference>
<organism evidence="2 3">
    <name type="scientific">Paradevosia tibetensis</name>
    <dbReference type="NCBI Taxonomy" id="1447062"/>
    <lineage>
        <taxon>Bacteria</taxon>
        <taxon>Pseudomonadati</taxon>
        <taxon>Pseudomonadota</taxon>
        <taxon>Alphaproteobacteria</taxon>
        <taxon>Hyphomicrobiales</taxon>
        <taxon>Devosiaceae</taxon>
        <taxon>Paradevosia</taxon>
    </lineage>
</organism>
<keyword evidence="2" id="KW-0413">Isomerase</keyword>
<dbReference type="RefSeq" id="WP_147656655.1">
    <property type="nucleotide sequence ID" value="NZ_BMFM01000001.1"/>
</dbReference>
<protein>
    <submittedName>
        <fullName evidence="2">Sugar phosphate isomerase/epimerase</fullName>
    </submittedName>
</protein>
<dbReference type="OrthoDB" id="7245925at2"/>
<dbReference type="EMBL" id="CP041690">
    <property type="protein sequence ID" value="QEE21425.1"/>
    <property type="molecule type" value="Genomic_DNA"/>
</dbReference>
<dbReference type="GO" id="GO:0016853">
    <property type="term" value="F:isomerase activity"/>
    <property type="evidence" value="ECO:0007669"/>
    <property type="project" value="UniProtKB-KW"/>
</dbReference>
<proteinExistence type="predicted"/>
<dbReference type="InterPro" id="IPR036237">
    <property type="entry name" value="Xyl_isomerase-like_sf"/>
</dbReference>
<dbReference type="PANTHER" id="PTHR12110">
    <property type="entry name" value="HYDROXYPYRUVATE ISOMERASE"/>
    <property type="match status" value="1"/>
</dbReference>
<dbReference type="Proteomes" id="UP000321062">
    <property type="component" value="Chromosome"/>
</dbReference>
<evidence type="ECO:0000313" key="3">
    <source>
        <dbReference type="Proteomes" id="UP000321062"/>
    </source>
</evidence>
<reference evidence="2 3" key="1">
    <citation type="journal article" date="2015" name="Int. J. Syst. Evol. Microbiol.">
        <title>Youhaiella tibetensis gen. nov., sp. nov., isolated from subsurface sediment.</title>
        <authorList>
            <person name="Wang Y.X."/>
            <person name="Huang F.Q."/>
            <person name="Nogi Y."/>
            <person name="Pang S.J."/>
            <person name="Wang P.K."/>
            <person name="Lv J."/>
        </authorList>
    </citation>
    <scope>NUCLEOTIDE SEQUENCE [LARGE SCALE GENOMIC DNA]</scope>
    <source>
        <strain evidence="3">fig4</strain>
    </source>
</reference>
<gene>
    <name evidence="2" type="ORF">FNA67_15065</name>
</gene>
<feature type="domain" description="Xylose isomerase-like TIM barrel" evidence="1">
    <location>
        <begin position="51"/>
        <end position="267"/>
    </location>
</feature>